<sequence>MQAVCKAGRGVCIIHAAGAKSVSWDLTLMTVAKRWWSARRVRSGCVVEKDDARLRPISASREAQPGTRSFACSHCCTRGSAGLCLGVGASTLWLSTGQRAAVALGVARISLDPLGGIHLALHGSPNPAWLSGALTLAKAEMWTAGLQKGERPFSPPSE</sequence>
<accession>A0A6A6B0K4</accession>
<dbReference type="EMBL" id="ML995528">
    <property type="protein sequence ID" value="KAF2136241.1"/>
    <property type="molecule type" value="Genomic_DNA"/>
</dbReference>
<evidence type="ECO:0000313" key="2">
    <source>
        <dbReference type="Proteomes" id="UP000799438"/>
    </source>
</evidence>
<name>A0A6A6B0K4_9PEZI</name>
<protein>
    <submittedName>
        <fullName evidence="1">Uncharacterized protein</fullName>
    </submittedName>
</protein>
<keyword evidence="2" id="KW-1185">Reference proteome</keyword>
<proteinExistence type="predicted"/>
<dbReference type="Proteomes" id="UP000799438">
    <property type="component" value="Unassembled WGS sequence"/>
</dbReference>
<dbReference type="RefSeq" id="XP_033391959.1">
    <property type="nucleotide sequence ID" value="XM_033535392.1"/>
</dbReference>
<organism evidence="1 2">
    <name type="scientific">Aplosporella prunicola CBS 121167</name>
    <dbReference type="NCBI Taxonomy" id="1176127"/>
    <lineage>
        <taxon>Eukaryota</taxon>
        <taxon>Fungi</taxon>
        <taxon>Dikarya</taxon>
        <taxon>Ascomycota</taxon>
        <taxon>Pezizomycotina</taxon>
        <taxon>Dothideomycetes</taxon>
        <taxon>Dothideomycetes incertae sedis</taxon>
        <taxon>Botryosphaeriales</taxon>
        <taxon>Aplosporellaceae</taxon>
        <taxon>Aplosporella</taxon>
    </lineage>
</organism>
<dbReference type="GeneID" id="54292886"/>
<evidence type="ECO:0000313" key="1">
    <source>
        <dbReference type="EMBL" id="KAF2136241.1"/>
    </source>
</evidence>
<gene>
    <name evidence="1" type="ORF">K452DRAFT_139498</name>
</gene>
<dbReference type="AlphaFoldDB" id="A0A6A6B0K4"/>
<reference evidence="1" key="1">
    <citation type="journal article" date="2020" name="Stud. Mycol.">
        <title>101 Dothideomycetes genomes: a test case for predicting lifestyles and emergence of pathogens.</title>
        <authorList>
            <person name="Haridas S."/>
            <person name="Albert R."/>
            <person name="Binder M."/>
            <person name="Bloem J."/>
            <person name="Labutti K."/>
            <person name="Salamov A."/>
            <person name="Andreopoulos B."/>
            <person name="Baker S."/>
            <person name="Barry K."/>
            <person name="Bills G."/>
            <person name="Bluhm B."/>
            <person name="Cannon C."/>
            <person name="Castanera R."/>
            <person name="Culley D."/>
            <person name="Daum C."/>
            <person name="Ezra D."/>
            <person name="Gonzalez J."/>
            <person name="Henrissat B."/>
            <person name="Kuo A."/>
            <person name="Liang C."/>
            <person name="Lipzen A."/>
            <person name="Lutzoni F."/>
            <person name="Magnuson J."/>
            <person name="Mondo S."/>
            <person name="Nolan M."/>
            <person name="Ohm R."/>
            <person name="Pangilinan J."/>
            <person name="Park H.-J."/>
            <person name="Ramirez L."/>
            <person name="Alfaro M."/>
            <person name="Sun H."/>
            <person name="Tritt A."/>
            <person name="Yoshinaga Y."/>
            <person name="Zwiers L.-H."/>
            <person name="Turgeon B."/>
            <person name="Goodwin S."/>
            <person name="Spatafora J."/>
            <person name="Crous P."/>
            <person name="Grigoriev I."/>
        </authorList>
    </citation>
    <scope>NUCLEOTIDE SEQUENCE</scope>
    <source>
        <strain evidence="1">CBS 121167</strain>
    </source>
</reference>